<dbReference type="InterPro" id="IPR036705">
    <property type="entry name" value="Ribosyl_crysJ1_sf"/>
</dbReference>
<dbReference type="PATRIC" id="fig|1348334.3.peg.866"/>
<dbReference type="EMBL" id="AUZM01000005">
    <property type="protein sequence ID" value="ERT09121.1"/>
    <property type="molecule type" value="Genomic_DNA"/>
</dbReference>
<protein>
    <submittedName>
        <fullName evidence="1">Putative 3-dehydroquinate dehydratase</fullName>
    </submittedName>
</protein>
<dbReference type="RefSeq" id="WP_023064666.1">
    <property type="nucleotide sequence ID" value="NZ_AUZM01000005.1"/>
</dbReference>
<dbReference type="Gene3D" id="1.10.4080.10">
    <property type="entry name" value="ADP-ribosylation/Crystallin J1"/>
    <property type="match status" value="1"/>
</dbReference>
<proteinExistence type="predicted"/>
<name>U7QRT2_9CYAN</name>
<evidence type="ECO:0000313" key="1">
    <source>
        <dbReference type="EMBL" id="ERT09121.1"/>
    </source>
</evidence>
<dbReference type="Pfam" id="PF03747">
    <property type="entry name" value="ADP_ribosyl_GH"/>
    <property type="match status" value="1"/>
</dbReference>
<dbReference type="OrthoDB" id="574287at2"/>
<sequence>MQYSLLSRFQGAMAGLSFGSRLRRLPPEKSVFLSKTSPQKVNHDSQTLLNLKQHRLKGCESKKKDEQFTSSDNESLVIQMTRSLIRCQGWERADWNQSWQEWQQNQQNQQSSSSAIESVSDLACTRPKSLGNDCLSLAEVAVATVPIALLFHEQPAQLQQQLLQGIQVWQESPSCQGLEQAVIVFNKAIALALKEELDPPTLIPTLLNHLDPQIDLHQQLQQVQSLVEQRVSLETARELLLKNSRELAIRSQTEEIWVGSPDTIPIALAFYSFVSTPHNPAIALLRSVEMDSLTPIVSTLTGALSGAYNSISSFPLSWRLQLQTTTTSSSPIISSETPAKSRKQSVGEILQKATELFAVWSGVYNTANPFLETDSTLAVAAPNIIRPPQI</sequence>
<keyword evidence="2" id="KW-1185">Reference proteome</keyword>
<comment type="caution">
    <text evidence="1">The sequence shown here is derived from an EMBL/GenBank/DDBJ whole genome shotgun (WGS) entry which is preliminary data.</text>
</comment>
<dbReference type="SUPFAM" id="SSF101478">
    <property type="entry name" value="ADP-ribosylglycohydrolase"/>
    <property type="match status" value="1"/>
</dbReference>
<dbReference type="AlphaFoldDB" id="U7QRT2"/>
<evidence type="ECO:0000313" key="2">
    <source>
        <dbReference type="Proteomes" id="UP000017127"/>
    </source>
</evidence>
<dbReference type="Proteomes" id="UP000017127">
    <property type="component" value="Unassembled WGS sequence"/>
</dbReference>
<gene>
    <name evidence="1" type="ORF">M595_0886</name>
</gene>
<reference evidence="1 2" key="1">
    <citation type="journal article" date="2013" name="Front. Microbiol.">
        <title>Comparative genomic analyses of the cyanobacterium, Lyngbya aestuarii BL J, a powerful hydrogen producer.</title>
        <authorList>
            <person name="Kothari A."/>
            <person name="Vaughn M."/>
            <person name="Garcia-Pichel F."/>
        </authorList>
    </citation>
    <scope>NUCLEOTIDE SEQUENCE [LARGE SCALE GENOMIC DNA]</scope>
    <source>
        <strain evidence="1 2">BL J</strain>
    </source>
</reference>
<organism evidence="1 2">
    <name type="scientific">Lyngbya aestuarii BL J</name>
    <dbReference type="NCBI Taxonomy" id="1348334"/>
    <lineage>
        <taxon>Bacteria</taxon>
        <taxon>Bacillati</taxon>
        <taxon>Cyanobacteriota</taxon>
        <taxon>Cyanophyceae</taxon>
        <taxon>Oscillatoriophycideae</taxon>
        <taxon>Oscillatoriales</taxon>
        <taxon>Microcoleaceae</taxon>
        <taxon>Lyngbya</taxon>
    </lineage>
</organism>
<dbReference type="InterPro" id="IPR005502">
    <property type="entry name" value="Ribosyl_crysJ1"/>
</dbReference>
<accession>U7QRT2</accession>